<dbReference type="AlphaFoldDB" id="A0A1S2LDM9"/>
<protein>
    <submittedName>
        <fullName evidence="1">Uncharacterized protein</fullName>
    </submittedName>
</protein>
<evidence type="ECO:0000313" key="2">
    <source>
        <dbReference type="Proteomes" id="UP000180098"/>
    </source>
</evidence>
<dbReference type="Proteomes" id="UP000180098">
    <property type="component" value="Unassembled WGS sequence"/>
</dbReference>
<accession>A0A1S2LDM9</accession>
<sequence>MVPHFFEAEFHDFQVELSKQSLQQFINKMMEYQCSLYWRYNDEIIYLIIDTNHSIHEIPFKKNGNKLTINVDCLKVSEELVAKALELIMTEYSGSGFIKTYTEGPQYITFFKEGVIQSITEIDGGEKIVMNQYGAIIEYRDFDHDLDPDTIINIIGMEIDYTLMELYESLQAEDKKSINDQKLKLRRLLKRKKEIQQLL</sequence>
<dbReference type="RefSeq" id="WP_071313947.1">
    <property type="nucleotide sequence ID" value="NZ_MLQQ01000040.1"/>
</dbReference>
<name>A0A1S2LDM9_9BACI</name>
<keyword evidence="2" id="KW-1185">Reference proteome</keyword>
<proteinExistence type="predicted"/>
<reference evidence="1 2" key="1">
    <citation type="submission" date="2016-10" db="EMBL/GenBank/DDBJ databases">
        <title>Draft genome sequences of four alkaliphilic bacteria belonging to the Anaerobacillus genus.</title>
        <authorList>
            <person name="Bassil N.M."/>
            <person name="Lloyd J.R."/>
        </authorList>
    </citation>
    <scope>NUCLEOTIDE SEQUENCE [LARGE SCALE GENOMIC DNA]</scope>
    <source>
        <strain evidence="1 2">DSM 15340</strain>
    </source>
</reference>
<evidence type="ECO:0000313" key="1">
    <source>
        <dbReference type="EMBL" id="OIJ10183.1"/>
    </source>
</evidence>
<organism evidence="1 2">
    <name type="scientific">Anaerobacillus arseniciselenatis</name>
    <dbReference type="NCBI Taxonomy" id="85682"/>
    <lineage>
        <taxon>Bacteria</taxon>
        <taxon>Bacillati</taxon>
        <taxon>Bacillota</taxon>
        <taxon>Bacilli</taxon>
        <taxon>Bacillales</taxon>
        <taxon>Bacillaceae</taxon>
        <taxon>Anaerobacillus</taxon>
    </lineage>
</organism>
<gene>
    <name evidence="1" type="ORF">BKP35_13815</name>
</gene>
<dbReference type="EMBL" id="MLQQ01000040">
    <property type="protein sequence ID" value="OIJ10183.1"/>
    <property type="molecule type" value="Genomic_DNA"/>
</dbReference>
<dbReference type="OrthoDB" id="2828299at2"/>
<comment type="caution">
    <text evidence="1">The sequence shown here is derived from an EMBL/GenBank/DDBJ whole genome shotgun (WGS) entry which is preliminary data.</text>
</comment>